<dbReference type="RefSeq" id="WP_005884093.1">
    <property type="nucleotide sequence ID" value="NZ_CABMMQ010000001.1"/>
</dbReference>
<dbReference type="Proteomes" id="UP000284676">
    <property type="component" value="Unassembled WGS sequence"/>
</dbReference>
<name>A0A414PS74_FUSMR</name>
<sequence length="129" mass="15269">MKYFKFIYFVLILFLIRDNIFAISIDSLDFNQKLKKGEKVEKIMTIANNSNETLEYILAIDGTKNIGIDHKKFSLKSKETKRISFKIVAEREVGDKDFFIIITERKLEKIDGITTNFRYRIKQKYTVVE</sequence>
<comment type="caution">
    <text evidence="1">The sequence shown here is derived from an EMBL/GenBank/DDBJ whole genome shotgun (WGS) entry which is preliminary data.</text>
</comment>
<reference evidence="1 2" key="1">
    <citation type="submission" date="2018-08" db="EMBL/GenBank/DDBJ databases">
        <title>A genome reference for cultivated species of the human gut microbiota.</title>
        <authorList>
            <person name="Zou Y."/>
            <person name="Xue W."/>
            <person name="Luo G."/>
        </authorList>
    </citation>
    <scope>NUCLEOTIDE SEQUENCE [LARGE SCALE GENOMIC DNA]</scope>
    <source>
        <strain evidence="1 2">AM25-1</strain>
    </source>
</reference>
<evidence type="ECO:0008006" key="3">
    <source>
        <dbReference type="Google" id="ProtNLM"/>
    </source>
</evidence>
<protein>
    <recommendedName>
        <fullName evidence="3">DUF1573 domain-containing protein</fullName>
    </recommendedName>
</protein>
<dbReference type="AlphaFoldDB" id="A0A414PS74"/>
<gene>
    <name evidence="1" type="ORF">DW663_08665</name>
</gene>
<evidence type="ECO:0000313" key="2">
    <source>
        <dbReference type="Proteomes" id="UP000284676"/>
    </source>
</evidence>
<dbReference type="EMBL" id="QRHL01000015">
    <property type="protein sequence ID" value="RHF71407.1"/>
    <property type="molecule type" value="Genomic_DNA"/>
</dbReference>
<accession>A0A414PS74</accession>
<organism evidence="1 2">
    <name type="scientific">Fusobacterium mortiferum</name>
    <dbReference type="NCBI Taxonomy" id="850"/>
    <lineage>
        <taxon>Bacteria</taxon>
        <taxon>Fusobacteriati</taxon>
        <taxon>Fusobacteriota</taxon>
        <taxon>Fusobacteriia</taxon>
        <taxon>Fusobacteriales</taxon>
        <taxon>Fusobacteriaceae</taxon>
        <taxon>Fusobacterium</taxon>
    </lineage>
</organism>
<proteinExistence type="predicted"/>
<dbReference type="GeneID" id="62763089"/>
<evidence type="ECO:0000313" key="1">
    <source>
        <dbReference type="EMBL" id="RHF71407.1"/>
    </source>
</evidence>